<dbReference type="GO" id="GO:0004252">
    <property type="term" value="F:serine-type endopeptidase activity"/>
    <property type="evidence" value="ECO:0007669"/>
    <property type="project" value="UniProtKB-UniRule"/>
</dbReference>
<dbReference type="InterPro" id="IPR050131">
    <property type="entry name" value="Peptidase_S8_subtilisin-like"/>
</dbReference>
<dbReference type="InterPro" id="IPR013425">
    <property type="entry name" value="Autotrns_rpt"/>
</dbReference>
<accession>A0A9W6FKL8</accession>
<evidence type="ECO:0000256" key="5">
    <source>
        <dbReference type="ARBA" id="ARBA00022825"/>
    </source>
</evidence>
<keyword evidence="2 7" id="KW-0645">Protease</keyword>
<dbReference type="InterPro" id="IPR034061">
    <property type="entry name" value="Peptidases_S8_Autotransporter"/>
</dbReference>
<dbReference type="Pfam" id="PF12951">
    <property type="entry name" value="PATR"/>
    <property type="match status" value="3"/>
</dbReference>
<dbReference type="PROSITE" id="PS00136">
    <property type="entry name" value="SUBTILASE_ASP"/>
    <property type="match status" value="1"/>
</dbReference>
<dbReference type="AlphaFoldDB" id="A0A9W6FKL8"/>
<evidence type="ECO:0000256" key="7">
    <source>
        <dbReference type="PROSITE-ProRule" id="PRU01240"/>
    </source>
</evidence>
<dbReference type="SUPFAM" id="SSF51126">
    <property type="entry name" value="Pectin lyase-like"/>
    <property type="match status" value="1"/>
</dbReference>
<evidence type="ECO:0000256" key="1">
    <source>
        <dbReference type="ARBA" id="ARBA00011073"/>
    </source>
</evidence>
<dbReference type="GO" id="GO:0006508">
    <property type="term" value="P:proteolysis"/>
    <property type="evidence" value="ECO:0007669"/>
    <property type="project" value="UniProtKB-KW"/>
</dbReference>
<evidence type="ECO:0000313" key="10">
    <source>
        <dbReference type="Proteomes" id="UP001144397"/>
    </source>
</evidence>
<reference evidence="9" key="1">
    <citation type="submission" date="2022-12" db="EMBL/GenBank/DDBJ databases">
        <title>Reference genome sequencing for broad-spectrum identification of bacterial and archaeal isolates by mass spectrometry.</title>
        <authorList>
            <person name="Sekiguchi Y."/>
            <person name="Tourlousse D.M."/>
        </authorList>
    </citation>
    <scope>NUCLEOTIDE SEQUENCE</scope>
    <source>
        <strain evidence="9">301</strain>
    </source>
</reference>
<dbReference type="SUPFAM" id="SSF52743">
    <property type="entry name" value="Subtilisin-like"/>
    <property type="match status" value="1"/>
</dbReference>
<evidence type="ECO:0000256" key="3">
    <source>
        <dbReference type="ARBA" id="ARBA00022729"/>
    </source>
</evidence>
<dbReference type="SUPFAM" id="SSF103515">
    <property type="entry name" value="Autotransporter"/>
    <property type="match status" value="1"/>
</dbReference>
<evidence type="ECO:0000256" key="6">
    <source>
        <dbReference type="PIRSR" id="PIRSR615500-1"/>
    </source>
</evidence>
<organism evidence="9 10">
    <name type="scientific">Xanthobacter flavus</name>
    <dbReference type="NCBI Taxonomy" id="281"/>
    <lineage>
        <taxon>Bacteria</taxon>
        <taxon>Pseudomonadati</taxon>
        <taxon>Pseudomonadota</taxon>
        <taxon>Alphaproteobacteria</taxon>
        <taxon>Hyphomicrobiales</taxon>
        <taxon>Xanthobacteraceae</taxon>
        <taxon>Xanthobacter</taxon>
    </lineage>
</organism>
<evidence type="ECO:0000256" key="4">
    <source>
        <dbReference type="ARBA" id="ARBA00022801"/>
    </source>
</evidence>
<keyword evidence="5 7" id="KW-0720">Serine protease</keyword>
<keyword evidence="4 7" id="KW-0378">Hydrolase</keyword>
<evidence type="ECO:0000259" key="8">
    <source>
        <dbReference type="PROSITE" id="PS51208"/>
    </source>
</evidence>
<feature type="active site" description="Charge relay system" evidence="6 7">
    <location>
        <position position="121"/>
    </location>
</feature>
<dbReference type="NCBIfam" id="TIGR02601">
    <property type="entry name" value="autotrns_rpt"/>
    <property type="match status" value="3"/>
</dbReference>
<evidence type="ECO:0000256" key="2">
    <source>
        <dbReference type="ARBA" id="ARBA00022670"/>
    </source>
</evidence>
<comment type="similarity">
    <text evidence="1 7">Belongs to the peptidase S8 family.</text>
</comment>
<dbReference type="InterPro" id="IPR011050">
    <property type="entry name" value="Pectin_lyase_fold/virulence"/>
</dbReference>
<dbReference type="PRINTS" id="PR00723">
    <property type="entry name" value="SUBTILISIN"/>
</dbReference>
<dbReference type="EMBL" id="BSDO01000001">
    <property type="protein sequence ID" value="GLI21048.1"/>
    <property type="molecule type" value="Genomic_DNA"/>
</dbReference>
<protein>
    <recommendedName>
        <fullName evidence="8">Autotransporter domain-containing protein</fullName>
    </recommendedName>
</protein>
<dbReference type="PROSITE" id="PS00138">
    <property type="entry name" value="SUBTILASE_SER"/>
    <property type="match status" value="1"/>
</dbReference>
<dbReference type="PANTHER" id="PTHR43806:SF11">
    <property type="entry name" value="CEREVISIN-RELATED"/>
    <property type="match status" value="1"/>
</dbReference>
<dbReference type="PROSITE" id="PS51892">
    <property type="entry name" value="SUBTILASE"/>
    <property type="match status" value="1"/>
</dbReference>
<gene>
    <name evidence="9" type="ORF">XFLAVUS301_07220</name>
</gene>
<dbReference type="InterPro" id="IPR015500">
    <property type="entry name" value="Peptidase_S8_subtilisin-rel"/>
</dbReference>
<dbReference type="Proteomes" id="UP001144397">
    <property type="component" value="Unassembled WGS sequence"/>
</dbReference>
<dbReference type="PROSITE" id="PS00137">
    <property type="entry name" value="SUBTILASE_HIS"/>
    <property type="match status" value="1"/>
</dbReference>
<dbReference type="InterPro" id="IPR023827">
    <property type="entry name" value="Peptidase_S8_Asp-AS"/>
</dbReference>
<dbReference type="InterPro" id="IPR022398">
    <property type="entry name" value="Peptidase_S8_His-AS"/>
</dbReference>
<dbReference type="PROSITE" id="PS51208">
    <property type="entry name" value="AUTOTRANSPORTER"/>
    <property type="match status" value="1"/>
</dbReference>
<evidence type="ECO:0000313" key="9">
    <source>
        <dbReference type="EMBL" id="GLI21048.1"/>
    </source>
</evidence>
<dbReference type="Pfam" id="PF00082">
    <property type="entry name" value="Peptidase_S8"/>
    <property type="match status" value="1"/>
</dbReference>
<dbReference type="PANTHER" id="PTHR43806">
    <property type="entry name" value="PEPTIDASE S8"/>
    <property type="match status" value="1"/>
</dbReference>
<dbReference type="InterPro" id="IPR036852">
    <property type="entry name" value="Peptidase_S8/S53_dom_sf"/>
</dbReference>
<sequence length="1125" mass="113413">MSHNALAQSLSTADPASWRTPEYKADWGLEAMHAANAYAAGYTGLGVTVGVVDSGVYSAHPEFADGRVKPLTITGTFGSDGFYFMDGSGKPQNQSPQPSFFKAGDSYTAPGTYSPIYNDPHGTHVTGTIGASRDGVGMQGVAFNANVYVTNTQTNDSARYGTNVDYAYFKNAYGSLAAAGARVINSSWGSPPTGDNYNTIQGLRTAYSKFSGKLSYVDALSETTKQYNIIQVFAAGNTGYSNPNVRSSLPYFRPDLESNWLAVGAAAKGGNGGLNPGDLVLASYSNRAGVAKYWYVVAPGSAINSTVPTYAPGARWNLGEWAINPNKQTGYTTVNGTSMAAPHATGALALIMERFPYMTNQQARDVLLTTAYHRNVVAGVADANPNAPNAVWGWGVIDLNKAMNGPGQFLGSVAANLPAGTRDTWSNNISEDALIQRKQENDAAAAAWAARKAAHDPTLTPEWQTEIQVETTRVAAFADVPTRGSLIKAGDGILTLTGTNSYSGGTTFAGGILSVARDANLGAAAGGLTFDGGILQVTGTSFTTTGRAITWGNGGGGFDIASLDNTFTLNQSLSGTGGLAKLGAGTLVFTATHSFTGQATLAGGGLQLTETASLIAPVVTLAGTTLTNAGTLAGGVTNAGTLITTGTIAGGLSNTGFVQAAGVLAGTVSNASGAAVALTGSTTGITRLSNNGAIDLGGTALTVGSLTGTTATAVIGNGQLTVGTDGSSASYAGQIVDGASRTSLTKAGAGTLTLTGNNSYTGLTTVTGGLLSVNGAFSSTLAIGTSGTLRGSGTLSGPLVVAGRLAPGNSPGTLTVNGPVTLASTSTFQTDIDGTGTGTGAGNYSRLVTTGTNGTVTVAGTLAPTLRGITGSATNSYTPPLGTSFTVIQSSAGLSGSFAGLAQPASGLPASTRFDALYGPTSLALVVTPLWYGNLAANGLATTANASALGSAVDSIRPVAGIALTGANAGLFNSLYSLAPTALAAALSQMTGEVYASTAAQTFDDARQVRAAINERLDDATGPKPDKATAKLSSSLNVAVWATGYGGWGNASGDGLASLGWTQSGFIAGADVKVFDTTRLGIAAGFGQSDGHVDSLNSKADNSHTDLALYGVSQRRLRHLLQRPG</sequence>
<feature type="active site" description="Charge relay system" evidence="6 7">
    <location>
        <position position="53"/>
    </location>
</feature>
<proteinExistence type="inferred from homology"/>
<dbReference type="InterPro" id="IPR023828">
    <property type="entry name" value="Peptidase_S8_Ser-AS"/>
</dbReference>
<keyword evidence="3" id="KW-0732">Signal</keyword>
<comment type="caution">
    <text evidence="9">The sequence shown here is derived from an EMBL/GenBank/DDBJ whole genome shotgun (WGS) entry which is preliminary data.</text>
</comment>
<feature type="domain" description="Autotransporter" evidence="8">
    <location>
        <begin position="1033"/>
        <end position="1125"/>
    </location>
</feature>
<name>A0A9W6FKL8_XANFL</name>
<dbReference type="InterPro" id="IPR005546">
    <property type="entry name" value="Autotransporte_beta"/>
</dbReference>
<dbReference type="CDD" id="cd04848">
    <property type="entry name" value="Peptidases_S8_Autotransporter_serine_protease_like"/>
    <property type="match status" value="1"/>
</dbReference>
<dbReference type="InterPro" id="IPR036709">
    <property type="entry name" value="Autotransporte_beta_dom_sf"/>
</dbReference>
<dbReference type="InterPro" id="IPR000209">
    <property type="entry name" value="Peptidase_S8/S53_dom"/>
</dbReference>
<dbReference type="Gene3D" id="3.40.50.200">
    <property type="entry name" value="Peptidase S8/S53 domain"/>
    <property type="match status" value="1"/>
</dbReference>
<feature type="active site" description="Charge relay system" evidence="6 7">
    <location>
        <position position="338"/>
    </location>
</feature>